<keyword evidence="7" id="KW-1185">Reference proteome</keyword>
<dbReference type="AlphaFoldDB" id="A0A8K0XSC8"/>
<dbReference type="InterPro" id="IPR029208">
    <property type="entry name" value="COX14"/>
</dbReference>
<evidence type="ECO:0000313" key="7">
    <source>
        <dbReference type="Proteomes" id="UP000813824"/>
    </source>
</evidence>
<name>A0A8K0XSC8_9AGAR</name>
<comment type="caution">
    <text evidence="6">The sequence shown here is derived from an EMBL/GenBank/DDBJ whole genome shotgun (WGS) entry which is preliminary data.</text>
</comment>
<gene>
    <name evidence="6" type="ORF">BXZ70DRAFT_1005912</name>
</gene>
<evidence type="ECO:0000256" key="3">
    <source>
        <dbReference type="ARBA" id="ARBA00022989"/>
    </source>
</evidence>
<comment type="subcellular location">
    <subcellularLocation>
        <location evidence="1">Membrane</location>
        <topology evidence="1">Single-pass membrane protein</topology>
    </subcellularLocation>
</comment>
<evidence type="ECO:0000256" key="5">
    <source>
        <dbReference type="SAM" id="Phobius"/>
    </source>
</evidence>
<accession>A0A8K0XSC8</accession>
<sequence length="93" mass="10587">MSRPSRLNNLLRIPISDLLHRGIVFSLVGVSIWGVVMIATVHRDKMRRGEEVRLAEQERQKLEQQAPPDLTEVRERELAEAAQNAIATGKFRS</sequence>
<evidence type="ECO:0000313" key="6">
    <source>
        <dbReference type="EMBL" id="KAH8103504.1"/>
    </source>
</evidence>
<feature type="transmembrane region" description="Helical" evidence="5">
    <location>
        <begin position="20"/>
        <end position="41"/>
    </location>
</feature>
<keyword evidence="4 5" id="KW-0472">Membrane</keyword>
<proteinExistence type="predicted"/>
<evidence type="ECO:0000256" key="1">
    <source>
        <dbReference type="ARBA" id="ARBA00004167"/>
    </source>
</evidence>
<reference evidence="6" key="1">
    <citation type="journal article" date="2021" name="New Phytol.">
        <title>Evolutionary innovations through gain and loss of genes in the ectomycorrhizal Boletales.</title>
        <authorList>
            <person name="Wu G."/>
            <person name="Miyauchi S."/>
            <person name="Morin E."/>
            <person name="Kuo A."/>
            <person name="Drula E."/>
            <person name="Varga T."/>
            <person name="Kohler A."/>
            <person name="Feng B."/>
            <person name="Cao Y."/>
            <person name="Lipzen A."/>
            <person name="Daum C."/>
            <person name="Hundley H."/>
            <person name="Pangilinan J."/>
            <person name="Johnson J."/>
            <person name="Barry K."/>
            <person name="LaButti K."/>
            <person name="Ng V."/>
            <person name="Ahrendt S."/>
            <person name="Min B."/>
            <person name="Choi I.G."/>
            <person name="Park H."/>
            <person name="Plett J.M."/>
            <person name="Magnuson J."/>
            <person name="Spatafora J.W."/>
            <person name="Nagy L.G."/>
            <person name="Henrissat B."/>
            <person name="Grigoriev I.V."/>
            <person name="Yang Z.L."/>
            <person name="Xu J."/>
            <person name="Martin F.M."/>
        </authorList>
    </citation>
    <scope>NUCLEOTIDE SEQUENCE</scope>
    <source>
        <strain evidence="6">KKN 215</strain>
    </source>
</reference>
<evidence type="ECO:0000256" key="2">
    <source>
        <dbReference type="ARBA" id="ARBA00022692"/>
    </source>
</evidence>
<dbReference type="GO" id="GO:0016020">
    <property type="term" value="C:membrane"/>
    <property type="evidence" value="ECO:0007669"/>
    <property type="project" value="UniProtKB-SubCell"/>
</dbReference>
<evidence type="ECO:0000256" key="4">
    <source>
        <dbReference type="ARBA" id="ARBA00023136"/>
    </source>
</evidence>
<protein>
    <submittedName>
        <fullName evidence="6">Uncharacterized protein</fullName>
    </submittedName>
</protein>
<dbReference type="OrthoDB" id="7961613at2759"/>
<dbReference type="Pfam" id="PF14880">
    <property type="entry name" value="COX14"/>
    <property type="match status" value="1"/>
</dbReference>
<dbReference type="Proteomes" id="UP000813824">
    <property type="component" value="Unassembled WGS sequence"/>
</dbReference>
<organism evidence="6 7">
    <name type="scientific">Cristinia sonorae</name>
    <dbReference type="NCBI Taxonomy" id="1940300"/>
    <lineage>
        <taxon>Eukaryota</taxon>
        <taxon>Fungi</taxon>
        <taxon>Dikarya</taxon>
        <taxon>Basidiomycota</taxon>
        <taxon>Agaricomycotina</taxon>
        <taxon>Agaricomycetes</taxon>
        <taxon>Agaricomycetidae</taxon>
        <taxon>Agaricales</taxon>
        <taxon>Pleurotineae</taxon>
        <taxon>Stephanosporaceae</taxon>
        <taxon>Cristinia</taxon>
    </lineage>
</organism>
<keyword evidence="2 5" id="KW-0812">Transmembrane</keyword>
<dbReference type="EMBL" id="JAEVFJ010000007">
    <property type="protein sequence ID" value="KAH8103504.1"/>
    <property type="molecule type" value="Genomic_DNA"/>
</dbReference>
<keyword evidence="3 5" id="KW-1133">Transmembrane helix</keyword>